<name>A0AC58RP88_TOBAC</name>
<accession>A0AC58RP88</accession>
<dbReference type="Proteomes" id="UP000790787">
    <property type="component" value="Chromosome 7"/>
</dbReference>
<keyword evidence="1" id="KW-1185">Reference proteome</keyword>
<dbReference type="RefSeq" id="XP_075074555.1">
    <property type="nucleotide sequence ID" value="XM_075218454.1"/>
</dbReference>
<protein>
    <submittedName>
        <fullName evidence="2">Uncharacterized protein LOC142162138</fullName>
    </submittedName>
</protein>
<reference evidence="1" key="1">
    <citation type="journal article" date="2014" name="Nat. Commun.">
        <title>The tobacco genome sequence and its comparison with those of tomato and potato.</title>
        <authorList>
            <person name="Sierro N."/>
            <person name="Battey J.N."/>
            <person name="Ouadi S."/>
            <person name="Bakaher N."/>
            <person name="Bovet L."/>
            <person name="Willig A."/>
            <person name="Goepfert S."/>
            <person name="Peitsch M.C."/>
            <person name="Ivanov N.V."/>
        </authorList>
    </citation>
    <scope>NUCLEOTIDE SEQUENCE [LARGE SCALE GENOMIC DNA]</scope>
</reference>
<sequence length="428" mass="49751">MHELEKWSTIEERILRQKSRVTWIDYGDSNSKYFYAQLKIRASKNNITTVYNDIGVKITDPKAVEKEFTNFFTQLMGKDTRLKPCPNTRFIKVGDCLTLHHQHELIKEITHEEVDEPVKDMPNDKAPGFDDYPIKFFTKHWTTVRQEIYEAVSFFFHTGKASMELIIAKILTKRIKRVIEVIIGKSQSAFIEGRSIINNILFSHELFNGYNRKGLSLRADTTSIKIMQEAFNKFSIASGLQANADKSSMYIAGVPQHIKELLLDLTGFIEGYIPFKYLGVPLSATKLNIHQCLSLVERITEKINCWLARMLSYSGRIQLIKSVLFGIQTYWAQIFLLPKKIMKMIETICMTFLWTGSNAISRKALITWDKICQPKATGGLNIINMRIWNKAAILKHLWALTMKKDALWIKWTHNYYIKTLQKWTHLRQ</sequence>
<proteinExistence type="predicted"/>
<evidence type="ECO:0000313" key="2">
    <source>
        <dbReference type="RefSeq" id="XP_075074555.1"/>
    </source>
</evidence>
<evidence type="ECO:0000313" key="1">
    <source>
        <dbReference type="Proteomes" id="UP000790787"/>
    </source>
</evidence>
<gene>
    <name evidence="2" type="primary">LOC142162138</name>
</gene>
<organism evidence="1 2">
    <name type="scientific">Nicotiana tabacum</name>
    <name type="common">Common tobacco</name>
    <dbReference type="NCBI Taxonomy" id="4097"/>
    <lineage>
        <taxon>Eukaryota</taxon>
        <taxon>Viridiplantae</taxon>
        <taxon>Streptophyta</taxon>
        <taxon>Embryophyta</taxon>
        <taxon>Tracheophyta</taxon>
        <taxon>Spermatophyta</taxon>
        <taxon>Magnoliopsida</taxon>
        <taxon>eudicotyledons</taxon>
        <taxon>Gunneridae</taxon>
        <taxon>Pentapetalae</taxon>
        <taxon>asterids</taxon>
        <taxon>lamiids</taxon>
        <taxon>Solanales</taxon>
        <taxon>Solanaceae</taxon>
        <taxon>Nicotianoideae</taxon>
        <taxon>Nicotianeae</taxon>
        <taxon>Nicotiana</taxon>
    </lineage>
</organism>
<reference evidence="2" key="2">
    <citation type="submission" date="2025-08" db="UniProtKB">
        <authorList>
            <consortium name="RefSeq"/>
        </authorList>
    </citation>
    <scope>IDENTIFICATION</scope>
    <source>
        <tissue evidence="2">Leaf</tissue>
    </source>
</reference>